<evidence type="ECO:0000256" key="2">
    <source>
        <dbReference type="ARBA" id="ARBA00022605"/>
    </source>
</evidence>
<dbReference type="SUPFAM" id="SSF52283">
    <property type="entry name" value="Formate/glycerate dehydrogenase catalytic domain-like"/>
    <property type="match status" value="1"/>
</dbReference>
<dbReference type="CDD" id="cd12171">
    <property type="entry name" value="2-Hacid_dh_10"/>
    <property type="match status" value="1"/>
</dbReference>
<evidence type="ECO:0000256" key="4">
    <source>
        <dbReference type="ARBA" id="ARBA00023027"/>
    </source>
</evidence>
<dbReference type="InterPro" id="IPR036291">
    <property type="entry name" value="NAD(P)-bd_dom_sf"/>
</dbReference>
<keyword evidence="9" id="KW-1185">Reference proteome</keyword>
<dbReference type="InterPro" id="IPR006139">
    <property type="entry name" value="D-isomer_2_OHA_DH_cat_dom"/>
</dbReference>
<evidence type="ECO:0000256" key="5">
    <source>
        <dbReference type="RuleBase" id="RU003719"/>
    </source>
</evidence>
<dbReference type="PROSITE" id="PS00671">
    <property type="entry name" value="D_2_HYDROXYACID_DH_3"/>
    <property type="match status" value="1"/>
</dbReference>
<keyword evidence="2" id="KW-0028">Amino-acid biosynthesis</keyword>
<evidence type="ECO:0000313" key="8">
    <source>
        <dbReference type="EMBL" id="MCY1714716.1"/>
    </source>
</evidence>
<dbReference type="Proteomes" id="UP001082703">
    <property type="component" value="Unassembled WGS sequence"/>
</dbReference>
<feature type="domain" description="D-isomer specific 2-hydroxyacid dehydrogenase NAD-binding" evidence="7">
    <location>
        <begin position="162"/>
        <end position="310"/>
    </location>
</feature>
<evidence type="ECO:0000313" key="9">
    <source>
        <dbReference type="Proteomes" id="UP001082703"/>
    </source>
</evidence>
<dbReference type="PROSITE" id="PS00065">
    <property type="entry name" value="D_2_HYDROXYACID_DH_1"/>
    <property type="match status" value="1"/>
</dbReference>
<reference evidence="8 9" key="1">
    <citation type="submission" date="2022-11" db="EMBL/GenBank/DDBJ databases">
        <authorList>
            <person name="Caiyu Z."/>
        </authorList>
    </citation>
    <scope>NUCLEOTIDE SEQUENCE [LARGE SCALE GENOMIC DNA]</scope>
    <source>
        <strain evidence="8 9">YR-4</strain>
    </source>
</reference>
<feature type="domain" description="D-isomer specific 2-hydroxyacid dehydrogenase catalytic" evidence="6">
    <location>
        <begin position="5"/>
        <end position="338"/>
    </location>
</feature>
<organism evidence="8 9">
    <name type="scientific">Caproiciproducens galactitolivorans</name>
    <dbReference type="NCBI Taxonomy" id="642589"/>
    <lineage>
        <taxon>Bacteria</taxon>
        <taxon>Bacillati</taxon>
        <taxon>Bacillota</taxon>
        <taxon>Clostridia</taxon>
        <taxon>Eubacteriales</taxon>
        <taxon>Acutalibacteraceae</taxon>
        <taxon>Caproiciproducens</taxon>
    </lineage>
</organism>
<dbReference type="InterPro" id="IPR050857">
    <property type="entry name" value="D-2-hydroxyacid_DH"/>
</dbReference>
<dbReference type="PANTHER" id="PTHR42789:SF1">
    <property type="entry name" value="D-ISOMER SPECIFIC 2-HYDROXYACID DEHYDROGENASE FAMILY PROTEIN (AFU_ORTHOLOGUE AFUA_6G10090)"/>
    <property type="match status" value="1"/>
</dbReference>
<dbReference type="SUPFAM" id="SSF51735">
    <property type="entry name" value="NAD(P)-binding Rossmann-fold domains"/>
    <property type="match status" value="1"/>
</dbReference>
<evidence type="ECO:0000259" key="6">
    <source>
        <dbReference type="Pfam" id="PF00389"/>
    </source>
</evidence>
<evidence type="ECO:0000256" key="1">
    <source>
        <dbReference type="ARBA" id="ARBA00005854"/>
    </source>
</evidence>
<evidence type="ECO:0000256" key="3">
    <source>
        <dbReference type="ARBA" id="ARBA00023002"/>
    </source>
</evidence>
<comment type="similarity">
    <text evidence="1 5">Belongs to the D-isomer specific 2-hydroxyacid dehydrogenase family.</text>
</comment>
<evidence type="ECO:0000259" key="7">
    <source>
        <dbReference type="Pfam" id="PF02826"/>
    </source>
</evidence>
<keyword evidence="4" id="KW-0520">NAD</keyword>
<dbReference type="EMBL" id="JAPOHA010000010">
    <property type="protein sequence ID" value="MCY1714716.1"/>
    <property type="molecule type" value="Genomic_DNA"/>
</dbReference>
<keyword evidence="3 5" id="KW-0560">Oxidoreductase</keyword>
<sequence>MKTLLTAEVSEDHIAELKKLLDIQYEGWYKSKRILTEDEMAELIKGKEILITSYDPVTKKVMDASPELKLIVCTRANPVNVDTEYARQKGIKVSYSPGRNSTCTAEFTVALMLSIMRKIPIAYCALHSGKHVSENRHENVIKDGLRSDVTWALNSDSPYVLYKGRQLCGRTLGVVGYGSIGRSVAKLCRGFGMNVLVYDPFVNPDTLEENTASVSFDTLLKESDVITVHCKDTPETRKIINAEAFGKMKKTAYFINTSRGALVDEKALIDVLLNHKIAGAAVDVFESEPIAKDHPFLTKCDNVVITPHLAGATYDAIVNHTIALVKDVKHFLDGEPLEYEY</sequence>
<dbReference type="PANTHER" id="PTHR42789">
    <property type="entry name" value="D-ISOMER SPECIFIC 2-HYDROXYACID DEHYDROGENASE FAMILY PROTEIN (AFU_ORTHOLOGUE AFUA_6G10090)"/>
    <property type="match status" value="1"/>
</dbReference>
<accession>A0ABT4BXS2</accession>
<dbReference type="Pfam" id="PF02826">
    <property type="entry name" value="2-Hacid_dh_C"/>
    <property type="match status" value="1"/>
</dbReference>
<dbReference type="InterPro" id="IPR029753">
    <property type="entry name" value="D-isomer_DH_CS"/>
</dbReference>
<dbReference type="Gene3D" id="3.40.50.720">
    <property type="entry name" value="NAD(P)-binding Rossmann-like Domain"/>
    <property type="match status" value="2"/>
</dbReference>
<dbReference type="RefSeq" id="WP_268058769.1">
    <property type="nucleotide sequence ID" value="NZ_JAPOHA010000010.1"/>
</dbReference>
<name>A0ABT4BXS2_9FIRM</name>
<gene>
    <name evidence="8" type="ORF">OUY18_10675</name>
</gene>
<dbReference type="InterPro" id="IPR029752">
    <property type="entry name" value="D-isomer_DH_CS1"/>
</dbReference>
<dbReference type="InterPro" id="IPR006140">
    <property type="entry name" value="D-isomer_DH_NAD-bd"/>
</dbReference>
<protein>
    <submittedName>
        <fullName evidence="8">2-hydroxyacid dehydrogenase</fullName>
    </submittedName>
</protein>
<comment type="caution">
    <text evidence="8">The sequence shown here is derived from an EMBL/GenBank/DDBJ whole genome shotgun (WGS) entry which is preliminary data.</text>
</comment>
<proteinExistence type="inferred from homology"/>
<dbReference type="Pfam" id="PF00389">
    <property type="entry name" value="2-Hacid_dh"/>
    <property type="match status" value="1"/>
</dbReference>